<dbReference type="Gene3D" id="2.60.40.10">
    <property type="entry name" value="Immunoglobulins"/>
    <property type="match status" value="2"/>
</dbReference>
<feature type="signal peptide" evidence="1">
    <location>
        <begin position="1"/>
        <end position="29"/>
    </location>
</feature>
<dbReference type="SUPFAM" id="SSF49299">
    <property type="entry name" value="PKD domain"/>
    <property type="match status" value="2"/>
</dbReference>
<dbReference type="PANTHER" id="PTHR36842:SF1">
    <property type="entry name" value="PROTEIN TOLB"/>
    <property type="match status" value="1"/>
</dbReference>
<dbReference type="InterPro" id="IPR013783">
    <property type="entry name" value="Ig-like_fold"/>
</dbReference>
<dbReference type="InterPro" id="IPR022409">
    <property type="entry name" value="PKD/Chitinase_dom"/>
</dbReference>
<sequence>MTKLLRLPDGAFPLLLVICGIFSLLPAQAQQNCPAAASACTPGAAPAANLRFGMGITQVQLESIQNTTAGAQDGYKDYSCTVGTTLVPGKDYPITITTNASVNENVRVWLDLNNDGTFNATQELLFSSKAQGVHKGSIRVPNTAVVGQRLRLRIAADYALSPVPTPCSTPEYSQTEDYSITLAANTSAPTADFTVDQPVSCTGCVQFTDLSQNLPATWQWSFGDGTSSTEQHPRHCYAAPGTYTVSLTITNAAGTNTLTRAGYIFYDTAQPIAASCTPTTAEHGFGITRFTFGPFINNTPTGQAGYEDYTCNGKIRLTGGYQYPIAVATESGSPQDTRVWLDANNDGVFEPVKELVFEALSKANPSGTITLPYVTAASQPMRLRVISDFAGAAAGPCTNPRLGQVEDYTLVILPVTQLPVVQFASNHIQGTCIREIRFTDQTTNFPNSWRWDFGDGKTSTEKSPLHTYAAPGLYSVSLTATNNVGTVTLSQPDYVYITPECLQYCTSTGTSTFAWISKVSVNNSAGATVFTSASTSEPTGYGNYLTRFIRVQPQETYAMSVAFGTTTAVTQHTTAVWLDGNRNGIFESTELLYAAYEAGLEHKLTFKIPTQLPAGAATRLRVQVNTSALPPNPCSISTSNLETEDYTLVVGQQALATAPAQALAALTVYPNPTSDGTLHLRLADGNRSGTYAATVENLLGKRLAASVVHLTPDAEATMHLPELPHGLYLLRLRDANGNTTVRRFARE</sequence>
<organism evidence="3 4">
    <name type="scientific">Hymenobacter jejuensis</name>
    <dbReference type="NCBI Taxonomy" id="2502781"/>
    <lineage>
        <taxon>Bacteria</taxon>
        <taxon>Pseudomonadati</taxon>
        <taxon>Bacteroidota</taxon>
        <taxon>Cytophagia</taxon>
        <taxon>Cytophagales</taxon>
        <taxon>Hymenobacteraceae</taxon>
        <taxon>Hymenobacter</taxon>
    </lineage>
</organism>
<dbReference type="Pfam" id="PF18911">
    <property type="entry name" value="PKD_4"/>
    <property type="match status" value="2"/>
</dbReference>
<dbReference type="EMBL" id="CP040896">
    <property type="protein sequence ID" value="QDA61416.1"/>
    <property type="molecule type" value="Genomic_DNA"/>
</dbReference>
<dbReference type="InterPro" id="IPR045474">
    <property type="entry name" value="GEVED"/>
</dbReference>
<dbReference type="Proteomes" id="UP000305398">
    <property type="component" value="Chromosome"/>
</dbReference>
<evidence type="ECO:0000256" key="1">
    <source>
        <dbReference type="SAM" id="SignalP"/>
    </source>
</evidence>
<feature type="chain" id="PRO_5023119648" evidence="1">
    <location>
        <begin position="30"/>
        <end position="747"/>
    </location>
</feature>
<gene>
    <name evidence="3" type="ORF">FHG12_15495</name>
</gene>
<dbReference type="FunFam" id="2.60.40.10:FF:000270">
    <property type="entry name" value="Cell surface protein"/>
    <property type="match status" value="2"/>
</dbReference>
<accession>A0A5B8A3Z5</accession>
<name>A0A5B8A3Z5_9BACT</name>
<dbReference type="Pfam" id="PF20009">
    <property type="entry name" value="GEVED"/>
    <property type="match status" value="3"/>
</dbReference>
<evidence type="ECO:0000313" key="3">
    <source>
        <dbReference type="EMBL" id="QDA61416.1"/>
    </source>
</evidence>
<dbReference type="AlphaFoldDB" id="A0A5B8A3Z5"/>
<feature type="domain" description="PKD" evidence="2">
    <location>
        <begin position="419"/>
        <end position="495"/>
    </location>
</feature>
<keyword evidence="4" id="KW-1185">Reference proteome</keyword>
<dbReference type="KEGG" id="hyj:FHG12_15495"/>
<evidence type="ECO:0000259" key="2">
    <source>
        <dbReference type="PROSITE" id="PS50093"/>
    </source>
</evidence>
<protein>
    <submittedName>
        <fullName evidence="3">PKD domain-containing protein</fullName>
    </submittedName>
</protein>
<dbReference type="InterPro" id="IPR026444">
    <property type="entry name" value="Secre_tail"/>
</dbReference>
<reference evidence="3 4" key="1">
    <citation type="submission" date="2019-06" db="EMBL/GenBank/DDBJ databases">
        <authorList>
            <person name="Srinivasan S."/>
        </authorList>
    </citation>
    <scope>NUCLEOTIDE SEQUENCE [LARGE SCALE GENOMIC DNA]</scope>
    <source>
        <strain evidence="3 4">17J68-5</strain>
    </source>
</reference>
<dbReference type="RefSeq" id="WP_139516590.1">
    <property type="nucleotide sequence ID" value="NZ_CP040896.1"/>
</dbReference>
<dbReference type="InterPro" id="IPR000601">
    <property type="entry name" value="PKD_dom"/>
</dbReference>
<proteinExistence type="predicted"/>
<keyword evidence="1" id="KW-0732">Signal</keyword>
<evidence type="ECO:0000313" key="4">
    <source>
        <dbReference type="Proteomes" id="UP000305398"/>
    </source>
</evidence>
<dbReference type="SMART" id="SM00089">
    <property type="entry name" value="PKD"/>
    <property type="match status" value="2"/>
</dbReference>
<feature type="domain" description="PKD" evidence="2">
    <location>
        <begin position="188"/>
        <end position="259"/>
    </location>
</feature>
<dbReference type="PANTHER" id="PTHR36842">
    <property type="entry name" value="PROTEIN TOLB HOMOLOG"/>
    <property type="match status" value="1"/>
</dbReference>
<dbReference type="OrthoDB" id="1521709at2"/>
<dbReference type="NCBIfam" id="TIGR04183">
    <property type="entry name" value="Por_Secre_tail"/>
    <property type="match status" value="1"/>
</dbReference>
<dbReference type="CDD" id="cd00146">
    <property type="entry name" value="PKD"/>
    <property type="match status" value="2"/>
</dbReference>
<dbReference type="PROSITE" id="PS50093">
    <property type="entry name" value="PKD"/>
    <property type="match status" value="2"/>
</dbReference>
<dbReference type="InterPro" id="IPR035986">
    <property type="entry name" value="PKD_dom_sf"/>
</dbReference>